<dbReference type="CDD" id="cd17039">
    <property type="entry name" value="Ubl_ubiquitin_like"/>
    <property type="match status" value="1"/>
</dbReference>
<sequence length="99" mass="11243">MQFSIFIKTLSGKTFTIPVTLDTSICELKAKLNAQDSSLLPEMVRLIYSGRQLEDKQTLRYYKIKPESCLHHRMGYSSGCDLAPDLSSALCCCCSARWW</sequence>
<dbReference type="Pfam" id="PF00240">
    <property type="entry name" value="ubiquitin"/>
    <property type="match status" value="1"/>
</dbReference>
<accession>A0A8C0F0C1</accession>
<dbReference type="InterPro" id="IPR050158">
    <property type="entry name" value="Ubiquitin_ubiquitin-like"/>
</dbReference>
<dbReference type="PANTHER" id="PTHR10666">
    <property type="entry name" value="UBIQUITIN"/>
    <property type="match status" value="1"/>
</dbReference>
<reference evidence="2" key="1">
    <citation type="submission" date="2025-08" db="UniProtKB">
        <authorList>
            <consortium name="Ensembl"/>
        </authorList>
    </citation>
    <scope>IDENTIFICATION</scope>
</reference>
<evidence type="ECO:0000259" key="1">
    <source>
        <dbReference type="PROSITE" id="PS50053"/>
    </source>
</evidence>
<protein>
    <recommendedName>
        <fullName evidence="1">Ubiquitin-like domain-containing protein</fullName>
    </recommendedName>
</protein>
<organism evidence="2 3">
    <name type="scientific">Bubo bubo</name>
    <name type="common">Eurasian eagle-owl</name>
    <name type="synonym">Strix bubo</name>
    <dbReference type="NCBI Taxonomy" id="30461"/>
    <lineage>
        <taxon>Eukaryota</taxon>
        <taxon>Metazoa</taxon>
        <taxon>Chordata</taxon>
        <taxon>Craniata</taxon>
        <taxon>Vertebrata</taxon>
        <taxon>Euteleostomi</taxon>
        <taxon>Archelosauria</taxon>
        <taxon>Archosauria</taxon>
        <taxon>Dinosauria</taxon>
        <taxon>Saurischia</taxon>
        <taxon>Theropoda</taxon>
        <taxon>Coelurosauria</taxon>
        <taxon>Aves</taxon>
        <taxon>Neognathae</taxon>
        <taxon>Neoaves</taxon>
        <taxon>Telluraves</taxon>
        <taxon>Strigiformes</taxon>
        <taxon>Strigidae</taxon>
        <taxon>Bubo</taxon>
    </lineage>
</organism>
<evidence type="ECO:0000313" key="2">
    <source>
        <dbReference type="Ensembl" id="ENSBOBP00000012134.1"/>
    </source>
</evidence>
<dbReference type="AlphaFoldDB" id="A0A8C0F0C1"/>
<dbReference type="SUPFAM" id="SSF54236">
    <property type="entry name" value="Ubiquitin-like"/>
    <property type="match status" value="1"/>
</dbReference>
<reference evidence="2" key="2">
    <citation type="submission" date="2025-09" db="UniProtKB">
        <authorList>
            <consortium name="Ensembl"/>
        </authorList>
    </citation>
    <scope>IDENTIFICATION</scope>
</reference>
<dbReference type="Proteomes" id="UP000694567">
    <property type="component" value="Unplaced"/>
</dbReference>
<dbReference type="SMART" id="SM00213">
    <property type="entry name" value="UBQ"/>
    <property type="match status" value="1"/>
</dbReference>
<evidence type="ECO:0000313" key="3">
    <source>
        <dbReference type="Proteomes" id="UP000694567"/>
    </source>
</evidence>
<keyword evidence="3" id="KW-1185">Reference proteome</keyword>
<dbReference type="Ensembl" id="ENSBOBT00000012427.1">
    <property type="protein sequence ID" value="ENSBOBP00000012134.1"/>
    <property type="gene ID" value="ENSBOBG00000007695.1"/>
</dbReference>
<feature type="domain" description="Ubiquitin-like" evidence="1">
    <location>
        <begin position="3"/>
        <end position="79"/>
    </location>
</feature>
<dbReference type="PROSITE" id="PS50053">
    <property type="entry name" value="UBIQUITIN_2"/>
    <property type="match status" value="1"/>
</dbReference>
<name>A0A8C0F0C1_BUBBB</name>
<proteinExistence type="predicted"/>
<dbReference type="Gene3D" id="3.10.20.90">
    <property type="entry name" value="Phosphatidylinositol 3-kinase Catalytic Subunit, Chain A, domain 1"/>
    <property type="match status" value="1"/>
</dbReference>
<dbReference type="InterPro" id="IPR000626">
    <property type="entry name" value="Ubiquitin-like_dom"/>
</dbReference>
<dbReference type="InterPro" id="IPR029071">
    <property type="entry name" value="Ubiquitin-like_domsf"/>
</dbReference>